<dbReference type="OrthoDB" id="9146593at2"/>
<dbReference type="AlphaFoldDB" id="A0A2S9XDY6"/>
<accession>A0A2S9XDY6</accession>
<sequence length="460" mass="49531">MTLIRRKPMKRRTVLRGLGGLAISLPLLDAMRGSSARAGAPVYPKRFIVMYTPNGTIAKNFWPTNVKSETDFQLAPILAPLAAHKDDLLIVGGVDMLSAMAPNEGGSNPGDAHQKGTGQCLTATELLPGNFLGGGGQSAGWAGGISVDQEIAKHIGQDTLYRSLELGVAVMGANVGGRIAYRGPGQPLPPENSPYAAYQRLFGDSLGDPVEIAQRVARRESVLDVVADDYKKLRDRLGSEDREKLHNHLLGIDAIRDRLDKAVVQFDGACQPLDLGQVIDVNKVENMPVIGGLQMDLLAMALACDLTRVATFMWTNSTSGAVYSFVDPEIKDGHHGLAHKGDEDTKKVHHNTLVNTWFASQLASLIDRLKAIPEGDGTVFDNTVIVWTNEQARGNNHDRHDLPYVIAGSAGGFFKTGRYVEFGGDTSHTHLLITLLHSMGVEVEEFGNPVYGTGPLTGLT</sequence>
<organism evidence="1 2">
    <name type="scientific">Enhygromyxa salina</name>
    <dbReference type="NCBI Taxonomy" id="215803"/>
    <lineage>
        <taxon>Bacteria</taxon>
        <taxon>Pseudomonadati</taxon>
        <taxon>Myxococcota</taxon>
        <taxon>Polyangia</taxon>
        <taxon>Nannocystales</taxon>
        <taxon>Nannocystaceae</taxon>
        <taxon>Enhygromyxa</taxon>
    </lineage>
</organism>
<evidence type="ECO:0008006" key="3">
    <source>
        <dbReference type="Google" id="ProtNLM"/>
    </source>
</evidence>
<comment type="caution">
    <text evidence="1">The sequence shown here is derived from an EMBL/GenBank/DDBJ whole genome shotgun (WGS) entry which is preliminary data.</text>
</comment>
<dbReference type="Proteomes" id="UP000237968">
    <property type="component" value="Unassembled WGS sequence"/>
</dbReference>
<evidence type="ECO:0000313" key="2">
    <source>
        <dbReference type="Proteomes" id="UP000237968"/>
    </source>
</evidence>
<keyword evidence="2" id="KW-1185">Reference proteome</keyword>
<evidence type="ECO:0000313" key="1">
    <source>
        <dbReference type="EMBL" id="PRP90901.1"/>
    </source>
</evidence>
<dbReference type="PROSITE" id="PS51318">
    <property type="entry name" value="TAT"/>
    <property type="match status" value="1"/>
</dbReference>
<gene>
    <name evidence="1" type="ORF">ENSA5_59760</name>
</gene>
<dbReference type="InterPro" id="IPR011447">
    <property type="entry name" value="DUF1552"/>
</dbReference>
<dbReference type="InterPro" id="IPR006311">
    <property type="entry name" value="TAT_signal"/>
</dbReference>
<dbReference type="Pfam" id="PF07586">
    <property type="entry name" value="HXXSHH"/>
    <property type="match status" value="1"/>
</dbReference>
<reference evidence="1 2" key="1">
    <citation type="submission" date="2018-03" db="EMBL/GenBank/DDBJ databases">
        <title>Draft Genome Sequences of the Obligatory Marine Myxobacteria Enhygromyxa salina SWB005.</title>
        <authorList>
            <person name="Poehlein A."/>
            <person name="Moghaddam J.A."/>
            <person name="Harms H."/>
            <person name="Alanjari M."/>
            <person name="Koenig G.M."/>
            <person name="Daniel R."/>
            <person name="Schaeberle T.F."/>
        </authorList>
    </citation>
    <scope>NUCLEOTIDE SEQUENCE [LARGE SCALE GENOMIC DNA]</scope>
    <source>
        <strain evidence="1 2">SWB005</strain>
    </source>
</reference>
<proteinExistence type="predicted"/>
<dbReference type="EMBL" id="PVNK01000263">
    <property type="protein sequence ID" value="PRP90901.1"/>
    <property type="molecule type" value="Genomic_DNA"/>
</dbReference>
<name>A0A2S9XDY6_9BACT</name>
<protein>
    <recommendedName>
        <fullName evidence="3">Tat (Twin-arginine translocation) pathway signal sequence domain protein</fullName>
    </recommendedName>
</protein>